<evidence type="ECO:0000256" key="1">
    <source>
        <dbReference type="ARBA" id="ARBA00035644"/>
    </source>
</evidence>
<gene>
    <name evidence="3" type="ORF">GCM10007276_28390</name>
</gene>
<dbReference type="PANTHER" id="PTHR30157:SF0">
    <property type="entry name" value="NADPH-DEPENDENT FERRIC-CHELATE REDUCTASE"/>
    <property type="match status" value="1"/>
</dbReference>
<reference evidence="3" key="1">
    <citation type="journal article" date="2014" name="Int. J. Syst. Evol. Microbiol.">
        <title>Complete genome sequence of Corynebacterium casei LMG S-19264T (=DSM 44701T), isolated from a smear-ripened cheese.</title>
        <authorList>
            <consortium name="US DOE Joint Genome Institute (JGI-PGF)"/>
            <person name="Walter F."/>
            <person name="Albersmeier A."/>
            <person name="Kalinowski J."/>
            <person name="Ruckert C."/>
        </authorList>
    </citation>
    <scope>NUCLEOTIDE SEQUENCE</scope>
    <source>
        <strain evidence="3">CCM 7684</strain>
    </source>
</reference>
<dbReference type="InterPro" id="IPR013113">
    <property type="entry name" value="SIP_FAD-bd"/>
</dbReference>
<evidence type="ECO:0000313" key="4">
    <source>
        <dbReference type="Proteomes" id="UP000602745"/>
    </source>
</evidence>
<dbReference type="Proteomes" id="UP000602745">
    <property type="component" value="Unassembled WGS sequence"/>
</dbReference>
<dbReference type="Gene3D" id="3.40.50.80">
    <property type="entry name" value="Nucleotide-binding domain of ferredoxin-NADP reductase (FNR) module"/>
    <property type="match status" value="1"/>
</dbReference>
<dbReference type="GO" id="GO:0016491">
    <property type="term" value="F:oxidoreductase activity"/>
    <property type="evidence" value="ECO:0007669"/>
    <property type="project" value="InterPro"/>
</dbReference>
<dbReference type="InterPro" id="IPR039261">
    <property type="entry name" value="FNR_nucleotide-bd"/>
</dbReference>
<dbReference type="EMBL" id="BMCP01000003">
    <property type="protein sequence ID" value="GGE49579.1"/>
    <property type="molecule type" value="Genomic_DNA"/>
</dbReference>
<dbReference type="InterPro" id="IPR039374">
    <property type="entry name" value="SIP_fam"/>
</dbReference>
<reference evidence="3" key="2">
    <citation type="submission" date="2020-09" db="EMBL/GenBank/DDBJ databases">
        <authorList>
            <person name="Sun Q."/>
            <person name="Sedlacek I."/>
        </authorList>
    </citation>
    <scope>NUCLEOTIDE SEQUENCE</scope>
    <source>
        <strain evidence="3">CCM 7684</strain>
    </source>
</reference>
<dbReference type="AlphaFoldDB" id="A0A8J2YKZ8"/>
<dbReference type="InterPro" id="IPR014543">
    <property type="entry name" value="UCP028291"/>
</dbReference>
<organism evidence="3 4">
    <name type="scientific">Agaricicola taiwanensis</name>
    <dbReference type="NCBI Taxonomy" id="591372"/>
    <lineage>
        <taxon>Bacteria</taxon>
        <taxon>Pseudomonadati</taxon>
        <taxon>Pseudomonadota</taxon>
        <taxon>Alphaproteobacteria</taxon>
        <taxon>Rhodobacterales</taxon>
        <taxon>Paracoccaceae</taxon>
        <taxon>Agaricicola</taxon>
    </lineage>
</organism>
<dbReference type="Pfam" id="PF04954">
    <property type="entry name" value="SIP"/>
    <property type="match status" value="1"/>
</dbReference>
<dbReference type="Pfam" id="PF09981">
    <property type="entry name" value="DUF2218"/>
    <property type="match status" value="1"/>
</dbReference>
<dbReference type="InterPro" id="IPR017927">
    <property type="entry name" value="FAD-bd_FR_type"/>
</dbReference>
<dbReference type="Gene3D" id="3.30.310.50">
    <property type="entry name" value="Alpha-D-phosphohexomutase, C-terminal domain"/>
    <property type="match status" value="1"/>
</dbReference>
<proteinExistence type="inferred from homology"/>
<feature type="domain" description="FAD-binding FR-type" evidence="2">
    <location>
        <begin position="105"/>
        <end position="231"/>
    </location>
</feature>
<comment type="similarity">
    <text evidence="1">Belongs to the SIP oxidoreductase family.</text>
</comment>
<sequence>MPQTFKLDGLALPADAAHMLDEIAEHFVEHAEVSRRDDFLLMTSDHGRVTIEKQDERLAIRLACPSEEALQVVRNSIAEHMFFFAGEDPLELTWAETGARGRAVPNLRQATVVGAEDVTPHMRRVKLATADVTPFIGGAMHVRILVPPRGRTPIWPHYGADGRLVWPDGEDKLVVRPYTIRAVDKARGELWIDFLQHPTPGIGTPGADFARDAETGDVIGLIGPGSGGLPEAKSILMIGDESSLPAIARIAAEVPDGTSIRAIIEVWDKAEEQPLPSAGEIDVTWLHRSSYPADAIGTLREEATKAIALADAETFMWVACEKEDVRAIKALLNSRKHDRHLRYVAWYWEK</sequence>
<name>A0A8J2YKZ8_9RHOB</name>
<dbReference type="InterPro" id="IPR017938">
    <property type="entry name" value="Riboflavin_synthase-like_b-brl"/>
</dbReference>
<evidence type="ECO:0000259" key="2">
    <source>
        <dbReference type="PROSITE" id="PS51384"/>
    </source>
</evidence>
<dbReference type="CDD" id="cd06193">
    <property type="entry name" value="siderophore_interacting"/>
    <property type="match status" value="1"/>
</dbReference>
<dbReference type="Gene3D" id="2.40.30.10">
    <property type="entry name" value="Translation factors"/>
    <property type="match status" value="1"/>
</dbReference>
<protein>
    <submittedName>
        <fullName evidence="3">Side tail fiber protein</fullName>
    </submittedName>
</protein>
<dbReference type="InterPro" id="IPR007037">
    <property type="entry name" value="SIP_rossman_dom"/>
</dbReference>
<accession>A0A8J2YKZ8</accession>
<dbReference type="PANTHER" id="PTHR30157">
    <property type="entry name" value="FERRIC REDUCTASE, NADPH-DEPENDENT"/>
    <property type="match status" value="1"/>
</dbReference>
<evidence type="ECO:0000313" key="3">
    <source>
        <dbReference type="EMBL" id="GGE49579.1"/>
    </source>
</evidence>
<dbReference type="Pfam" id="PF08021">
    <property type="entry name" value="FAD_binding_9"/>
    <property type="match status" value="1"/>
</dbReference>
<dbReference type="PROSITE" id="PS51384">
    <property type="entry name" value="FAD_FR"/>
    <property type="match status" value="1"/>
</dbReference>
<comment type="caution">
    <text evidence="3">The sequence shown here is derived from an EMBL/GenBank/DDBJ whole genome shotgun (WGS) entry which is preliminary data.</text>
</comment>
<dbReference type="SUPFAM" id="SSF63380">
    <property type="entry name" value="Riboflavin synthase domain-like"/>
    <property type="match status" value="1"/>
</dbReference>
<keyword evidence="4" id="KW-1185">Reference proteome</keyword>